<name>A0ABR1T9Q1_9PEZI</name>
<accession>A0ABR1T9Q1</accession>
<reference evidence="2 3" key="1">
    <citation type="submission" date="2023-01" db="EMBL/GenBank/DDBJ databases">
        <title>Analysis of 21 Apiospora genomes using comparative genomics revels a genus with tremendous synthesis potential of carbohydrate active enzymes and secondary metabolites.</title>
        <authorList>
            <person name="Sorensen T."/>
        </authorList>
    </citation>
    <scope>NUCLEOTIDE SEQUENCE [LARGE SCALE GENOMIC DNA]</scope>
    <source>
        <strain evidence="2 3">CBS 33761</strain>
    </source>
</reference>
<gene>
    <name evidence="2" type="ORF">PG993_005743</name>
</gene>
<feature type="compositionally biased region" description="Basic and acidic residues" evidence="1">
    <location>
        <begin position="135"/>
        <end position="145"/>
    </location>
</feature>
<feature type="compositionally biased region" description="Basic and acidic residues" evidence="1">
    <location>
        <begin position="12"/>
        <end position="27"/>
    </location>
</feature>
<sequence>MSANTNTNTNDESNHRQVPPREPHYDGGDETQSDNTEQSHETAPVDTSQLEINRDDYMEVMIEDAMTPNACRGAAISEEAGWSWILVFRELPEEERKEKLNASREPALSEEEAKEGEGDRSQKPISPPPTARTPPHLDHKRPFTRESYKAAEEVCSFAFQRKSLGRDQISITIAQENGTKGVLEWDGDKRRAQKASQAREASISISAHMK</sequence>
<feature type="region of interest" description="Disordered" evidence="1">
    <location>
        <begin position="1"/>
        <end position="56"/>
    </location>
</feature>
<dbReference type="Proteomes" id="UP001444661">
    <property type="component" value="Unassembled WGS sequence"/>
</dbReference>
<feature type="compositionally biased region" description="Polar residues" evidence="1">
    <location>
        <begin position="1"/>
        <end position="11"/>
    </location>
</feature>
<keyword evidence="3" id="KW-1185">Reference proteome</keyword>
<evidence type="ECO:0000313" key="3">
    <source>
        <dbReference type="Proteomes" id="UP001444661"/>
    </source>
</evidence>
<evidence type="ECO:0000256" key="1">
    <source>
        <dbReference type="SAM" id="MobiDB-lite"/>
    </source>
</evidence>
<proteinExistence type="predicted"/>
<protein>
    <submittedName>
        <fullName evidence="2">Uncharacterized protein</fullName>
    </submittedName>
</protein>
<comment type="caution">
    <text evidence="2">The sequence shown here is derived from an EMBL/GenBank/DDBJ whole genome shotgun (WGS) entry which is preliminary data.</text>
</comment>
<evidence type="ECO:0000313" key="2">
    <source>
        <dbReference type="EMBL" id="KAK8043313.1"/>
    </source>
</evidence>
<dbReference type="EMBL" id="JAQQWK010000004">
    <property type="protein sequence ID" value="KAK8043313.1"/>
    <property type="molecule type" value="Genomic_DNA"/>
</dbReference>
<organism evidence="2 3">
    <name type="scientific">Apiospora rasikravindrae</name>
    <dbReference type="NCBI Taxonomy" id="990691"/>
    <lineage>
        <taxon>Eukaryota</taxon>
        <taxon>Fungi</taxon>
        <taxon>Dikarya</taxon>
        <taxon>Ascomycota</taxon>
        <taxon>Pezizomycotina</taxon>
        <taxon>Sordariomycetes</taxon>
        <taxon>Xylariomycetidae</taxon>
        <taxon>Amphisphaeriales</taxon>
        <taxon>Apiosporaceae</taxon>
        <taxon>Apiospora</taxon>
    </lineage>
</organism>
<feature type="region of interest" description="Disordered" evidence="1">
    <location>
        <begin position="95"/>
        <end position="145"/>
    </location>
</feature>